<protein>
    <submittedName>
        <fullName evidence="5">Uncharacterized protein LOC126911272</fullName>
    </submittedName>
</protein>
<sequence>MGKIRSPNEDPKDNFWLHNTIRNKATICPLARKPRKIYDKKLQCNVQGIKSSPQVRCSREVRCRKRVLVSDVFDPKNQRKSEANIRSSSPEFFSQTCKVSLNKPESHSKFSAGERLSGQARYQSGIFSYPHKEKPSQIPCIRLCRRDLPDDGPSIRAIQRAISVRPSQQVVSELPEGEGNSSSRISRRLSVREPRSKFTGGTDQICGKSSTKPWLVRELTKIGSKSQETNRISRHYLEHRNKSKVVTTRKGSPTTDRSRSTLKNKALVLADRHSSDRKARLRVTRNPAWPIAYQTPSKGMSKAVTRSTEPKDCTNVAGTRRLFLVDEKRRKLEQDFCARTNDFHKHRCLRRRLRSTAERFSSFRKVDRRSIEVAHKQKGALYHLHSTSGVSGYLERPVCYDTIRQPNSSILPAKSGRYTVGVAYGNDKEDTVICKSSRYNSPVILSSRTLQFSGRQPVEKQGSAGLAPEGGGHSQNIFEVGHPSDRSVCHESVKSSSSLCLIRSERPPGSLHQCIQPNLGLPLSMGISPSTAYTQNSSPPQQSVRDIPSSGPTLEISVLEKRPQTQSSRSTLPDIQSEQESSGPVNQPATTKSSGVVFRGLEDTGWGRLVTGLDPNDIELIQSAWRDSTWRTYAAAWKQWVSWCRQNGITPCSPRPQDVATYLGYLSRVKKLAPATILVHKSVVVTLADPTHENRLASHPLVAAILKAINIQRCSATVSKSQIWNVNDLIQWLNTNVPDRNSIYQVSRHLAILLLLASGRRIHDLTLLSIDDRHCERSDSSITFWPRFGSKTDNSKFRQSGWQLSCSGDPSLSLVKWTNCLIDLSKQRRMARTDLHHLFITTHGVVKAASRATIAGWLKVPFSELGITSSPGSIRSAVASNNFQHYMPVDDILKRGNWRSSDNFFKHYCKPVSQPRYSKMNPLSDSFTAM</sequence>
<reference evidence="5" key="1">
    <citation type="submission" date="2025-08" db="UniProtKB">
        <authorList>
            <consortium name="RefSeq"/>
        </authorList>
    </citation>
    <scope>IDENTIFICATION</scope>
    <source>
        <tissue evidence="5">Whole larval tissue</tissue>
    </source>
</reference>
<dbReference type="GO" id="GO:0006310">
    <property type="term" value="P:DNA recombination"/>
    <property type="evidence" value="ECO:0007669"/>
    <property type="project" value="UniProtKB-KW"/>
</dbReference>
<feature type="region of interest" description="Disordered" evidence="3">
    <location>
        <begin position="530"/>
        <end position="594"/>
    </location>
</feature>
<dbReference type="SUPFAM" id="SSF47823">
    <property type="entry name" value="lambda integrase-like, N-terminal domain"/>
    <property type="match status" value="1"/>
</dbReference>
<keyword evidence="4" id="KW-1185">Reference proteome</keyword>
<dbReference type="GeneID" id="126911272"/>
<dbReference type="Gene3D" id="1.10.150.130">
    <property type="match status" value="1"/>
</dbReference>
<dbReference type="InterPro" id="IPR013762">
    <property type="entry name" value="Integrase-like_cat_sf"/>
</dbReference>
<dbReference type="Proteomes" id="UP000829999">
    <property type="component" value="Chromosome 1"/>
</dbReference>
<dbReference type="PANTHER" id="PTHR33066:SF2">
    <property type="entry name" value="FILAGGRIN-2-LIKE"/>
    <property type="match status" value="1"/>
</dbReference>
<organism evidence="4 5">
    <name type="scientific">Spodoptera frugiperda</name>
    <name type="common">Fall armyworm</name>
    <dbReference type="NCBI Taxonomy" id="7108"/>
    <lineage>
        <taxon>Eukaryota</taxon>
        <taxon>Metazoa</taxon>
        <taxon>Ecdysozoa</taxon>
        <taxon>Arthropoda</taxon>
        <taxon>Hexapoda</taxon>
        <taxon>Insecta</taxon>
        <taxon>Pterygota</taxon>
        <taxon>Neoptera</taxon>
        <taxon>Endopterygota</taxon>
        <taxon>Lepidoptera</taxon>
        <taxon>Glossata</taxon>
        <taxon>Ditrysia</taxon>
        <taxon>Noctuoidea</taxon>
        <taxon>Noctuidae</taxon>
        <taxon>Amphipyrinae</taxon>
        <taxon>Spodoptera</taxon>
    </lineage>
</organism>
<proteinExistence type="predicted"/>
<feature type="region of interest" description="Disordered" evidence="3">
    <location>
        <begin position="452"/>
        <end position="476"/>
    </location>
</feature>
<evidence type="ECO:0000256" key="2">
    <source>
        <dbReference type="ARBA" id="ARBA00023172"/>
    </source>
</evidence>
<dbReference type="SUPFAM" id="SSF56349">
    <property type="entry name" value="DNA breaking-rejoining enzymes"/>
    <property type="match status" value="1"/>
</dbReference>
<name>A0A9R0DUG8_SPOFR</name>
<dbReference type="GO" id="GO:0003677">
    <property type="term" value="F:DNA binding"/>
    <property type="evidence" value="ECO:0007669"/>
    <property type="project" value="UniProtKB-KW"/>
</dbReference>
<keyword evidence="2" id="KW-0233">DNA recombination</keyword>
<dbReference type="RefSeq" id="XP_050553379.1">
    <property type="nucleotide sequence ID" value="XM_050697422.1"/>
</dbReference>
<dbReference type="Gene3D" id="1.10.443.10">
    <property type="entry name" value="Intergrase catalytic core"/>
    <property type="match status" value="1"/>
</dbReference>
<dbReference type="PANTHER" id="PTHR33066">
    <property type="entry name" value="INTEGRASE_SAM-LIKE_N DOMAIN-CONTAINING PROTEIN"/>
    <property type="match status" value="1"/>
</dbReference>
<dbReference type="InterPro" id="IPR010998">
    <property type="entry name" value="Integrase_recombinase_N"/>
</dbReference>
<gene>
    <name evidence="5" type="primary">LOC126911272</name>
</gene>
<dbReference type="GO" id="GO:0015074">
    <property type="term" value="P:DNA integration"/>
    <property type="evidence" value="ECO:0007669"/>
    <property type="project" value="InterPro"/>
</dbReference>
<evidence type="ECO:0000313" key="4">
    <source>
        <dbReference type="Proteomes" id="UP000829999"/>
    </source>
</evidence>
<evidence type="ECO:0000256" key="1">
    <source>
        <dbReference type="ARBA" id="ARBA00023125"/>
    </source>
</evidence>
<keyword evidence="1" id="KW-0238">DNA-binding</keyword>
<feature type="region of interest" description="Disordered" evidence="3">
    <location>
        <begin position="239"/>
        <end position="260"/>
    </location>
</feature>
<feature type="compositionally biased region" description="Polar residues" evidence="3">
    <location>
        <begin position="564"/>
        <end position="594"/>
    </location>
</feature>
<feature type="compositionally biased region" description="Polar residues" evidence="3">
    <location>
        <begin position="530"/>
        <end position="544"/>
    </location>
</feature>
<feature type="compositionally biased region" description="Polar residues" evidence="3">
    <location>
        <begin position="244"/>
        <end position="255"/>
    </location>
</feature>
<dbReference type="OrthoDB" id="6771932at2759"/>
<dbReference type="AlphaFoldDB" id="A0A9R0DUG8"/>
<evidence type="ECO:0000256" key="3">
    <source>
        <dbReference type="SAM" id="MobiDB-lite"/>
    </source>
</evidence>
<evidence type="ECO:0000313" key="5">
    <source>
        <dbReference type="RefSeq" id="XP_050553379.1"/>
    </source>
</evidence>
<dbReference type="InterPro" id="IPR011010">
    <property type="entry name" value="DNA_brk_join_enz"/>
</dbReference>
<accession>A0A9R0DUG8</accession>